<keyword evidence="2" id="KW-0808">Transferase</keyword>
<gene>
    <name evidence="2" type="ORF">CTI12_AA510910</name>
</gene>
<dbReference type="EMBL" id="PKPP01010388">
    <property type="protein sequence ID" value="PWA46225.1"/>
    <property type="molecule type" value="Genomic_DNA"/>
</dbReference>
<protein>
    <submittedName>
        <fullName evidence="2">Cysteine-rich receptor-like protein kinase 8</fullName>
    </submittedName>
</protein>
<keyword evidence="2" id="KW-0675">Receptor</keyword>
<proteinExistence type="predicted"/>
<keyword evidence="2" id="KW-0418">Kinase</keyword>
<keyword evidence="3" id="KW-1185">Reference proteome</keyword>
<dbReference type="STRING" id="35608.A0A2U1LB48"/>
<evidence type="ECO:0000313" key="2">
    <source>
        <dbReference type="EMBL" id="PWA46225.1"/>
    </source>
</evidence>
<dbReference type="Gene3D" id="1.10.510.10">
    <property type="entry name" value="Transferase(Phosphotransferase) domain 1"/>
    <property type="match status" value="1"/>
</dbReference>
<evidence type="ECO:0000313" key="3">
    <source>
        <dbReference type="Proteomes" id="UP000245207"/>
    </source>
</evidence>
<dbReference type="AlphaFoldDB" id="A0A2U1LB48"/>
<accession>A0A2U1LB48</accession>
<reference evidence="2 3" key="1">
    <citation type="journal article" date="2018" name="Mol. Plant">
        <title>The genome of Artemisia annua provides insight into the evolution of Asteraceae family and artemisinin biosynthesis.</title>
        <authorList>
            <person name="Shen Q."/>
            <person name="Zhang L."/>
            <person name="Liao Z."/>
            <person name="Wang S."/>
            <person name="Yan T."/>
            <person name="Shi P."/>
            <person name="Liu M."/>
            <person name="Fu X."/>
            <person name="Pan Q."/>
            <person name="Wang Y."/>
            <person name="Lv Z."/>
            <person name="Lu X."/>
            <person name="Zhang F."/>
            <person name="Jiang W."/>
            <person name="Ma Y."/>
            <person name="Chen M."/>
            <person name="Hao X."/>
            <person name="Li L."/>
            <person name="Tang Y."/>
            <person name="Lv G."/>
            <person name="Zhou Y."/>
            <person name="Sun X."/>
            <person name="Brodelius P.E."/>
            <person name="Rose J.K.C."/>
            <person name="Tang K."/>
        </authorList>
    </citation>
    <scope>NUCLEOTIDE SEQUENCE [LARGE SCALE GENOMIC DNA]</scope>
    <source>
        <strain evidence="3">cv. Huhao1</strain>
        <tissue evidence="2">Leaf</tissue>
    </source>
</reference>
<comment type="caution">
    <text evidence="2">The sequence shown here is derived from an EMBL/GenBank/DDBJ whole genome shotgun (WGS) entry which is preliminary data.</text>
</comment>
<feature type="region of interest" description="Disordered" evidence="1">
    <location>
        <begin position="90"/>
        <end position="127"/>
    </location>
</feature>
<dbReference type="PANTHER" id="PTHR27006:SF616">
    <property type="entry name" value="CYSTEINE-RICH RECEPTOR-LIKE PROTEIN KINASE 10"/>
    <property type="match status" value="1"/>
</dbReference>
<organism evidence="2 3">
    <name type="scientific">Artemisia annua</name>
    <name type="common">Sweet wormwood</name>
    <dbReference type="NCBI Taxonomy" id="35608"/>
    <lineage>
        <taxon>Eukaryota</taxon>
        <taxon>Viridiplantae</taxon>
        <taxon>Streptophyta</taxon>
        <taxon>Embryophyta</taxon>
        <taxon>Tracheophyta</taxon>
        <taxon>Spermatophyta</taxon>
        <taxon>Magnoliopsida</taxon>
        <taxon>eudicotyledons</taxon>
        <taxon>Gunneridae</taxon>
        <taxon>Pentapetalae</taxon>
        <taxon>asterids</taxon>
        <taxon>campanulids</taxon>
        <taxon>Asterales</taxon>
        <taxon>Asteraceae</taxon>
        <taxon>Asteroideae</taxon>
        <taxon>Anthemideae</taxon>
        <taxon>Artemisiinae</taxon>
        <taxon>Artemisia</taxon>
    </lineage>
</organism>
<sequence length="127" mass="14282">MMMEDLLSHAWKSWRDGNASTLIDPTLCATSIRDMMRCIHIGLLCVQEDLNERPSMASVILMLSSFSLTLPIPSEPAFFMHTSTNPEKPLFEQYSSSTSDPSRLKSKSRSSQPSVASEISMSDIYFR</sequence>
<evidence type="ECO:0000256" key="1">
    <source>
        <dbReference type="SAM" id="MobiDB-lite"/>
    </source>
</evidence>
<name>A0A2U1LB48_ARTAN</name>
<dbReference type="OrthoDB" id="4062651at2759"/>
<feature type="compositionally biased region" description="Polar residues" evidence="1">
    <location>
        <begin position="109"/>
        <end position="120"/>
    </location>
</feature>
<dbReference type="PANTHER" id="PTHR27006">
    <property type="entry name" value="PROMASTIGOTE SURFACE ANTIGEN PROTEIN PSA"/>
    <property type="match status" value="1"/>
</dbReference>
<dbReference type="Proteomes" id="UP000245207">
    <property type="component" value="Unassembled WGS sequence"/>
</dbReference>
<dbReference type="GO" id="GO:0016301">
    <property type="term" value="F:kinase activity"/>
    <property type="evidence" value="ECO:0007669"/>
    <property type="project" value="UniProtKB-KW"/>
</dbReference>